<gene>
    <name evidence="2" type="ORF">GCM10007888_05970</name>
    <name evidence="1" type="ORF">MOX02_03090</name>
</gene>
<protein>
    <submittedName>
        <fullName evidence="1">Uncharacterized protein</fullName>
    </submittedName>
</protein>
<dbReference type="EMBL" id="BSPK01000004">
    <property type="protein sequence ID" value="GLS62216.1"/>
    <property type="molecule type" value="Genomic_DNA"/>
</dbReference>
<evidence type="ECO:0000313" key="1">
    <source>
        <dbReference type="EMBL" id="GEP02271.1"/>
    </source>
</evidence>
<reference evidence="2" key="4">
    <citation type="submission" date="2023-01" db="EMBL/GenBank/DDBJ databases">
        <title>Draft genome sequence of Methylobacterium oxalidis strain NBRC 107715.</title>
        <authorList>
            <person name="Sun Q."/>
            <person name="Mori K."/>
        </authorList>
    </citation>
    <scope>NUCLEOTIDE SEQUENCE</scope>
    <source>
        <strain evidence="2">NBRC 107715</strain>
    </source>
</reference>
<dbReference type="AlphaFoldDB" id="A0A512IX31"/>
<evidence type="ECO:0000313" key="3">
    <source>
        <dbReference type="Proteomes" id="UP000321960"/>
    </source>
</evidence>
<keyword evidence="4" id="KW-1185">Reference proteome</keyword>
<proteinExistence type="predicted"/>
<evidence type="ECO:0000313" key="4">
    <source>
        <dbReference type="Proteomes" id="UP001156856"/>
    </source>
</evidence>
<dbReference type="OrthoDB" id="3078744at2"/>
<accession>A0A512IX31</accession>
<evidence type="ECO:0000313" key="2">
    <source>
        <dbReference type="EMBL" id="GLS62216.1"/>
    </source>
</evidence>
<dbReference type="Proteomes" id="UP000321960">
    <property type="component" value="Unassembled WGS sequence"/>
</dbReference>
<sequence>MTLPAFQGRTLARLVDDVQTLLAQGEAPSSPLRALEVVRATGLWCEHGELAVASPAIVALVDRLPRPAEALTAVFSLVPEVREAWLRIVRARLAEMGERRDVAALTEAVTNAGALAVELVRVKTPSLIPTAFGELERAILPAPAHEAAAFPVLLRALAATTALQPDTTAAMLPDIAFDDPSTAWREGRLLRLPTSTDASTPTAVLSGALDGHIDDVDAMRWALHHPWAFLLAQMTFTKEAWEAERVSGGIAFELEPAHASLFQSPPCVEVVVSLPSGEEVRCGSLGELTQRILAQLGVTVLGHRVTASALDDRLALVIDAVQQHDVWRFEHGSGARRPAYTVHPAFSDACYRALGSRAFYRLGSPVTAAIRRTAEGWARERIVRAGTVVGEGVGA</sequence>
<reference evidence="1 3" key="3">
    <citation type="submission" date="2019-07" db="EMBL/GenBank/DDBJ databases">
        <title>Whole genome shotgun sequence of Methylobacterium oxalidis NBRC 107715.</title>
        <authorList>
            <person name="Hosoyama A."/>
            <person name="Uohara A."/>
            <person name="Ohji S."/>
            <person name="Ichikawa N."/>
        </authorList>
    </citation>
    <scope>NUCLEOTIDE SEQUENCE [LARGE SCALE GENOMIC DNA]</scope>
    <source>
        <strain evidence="1 3">NBRC 107715</strain>
    </source>
</reference>
<reference evidence="2" key="1">
    <citation type="journal article" date="2014" name="Int. J. Syst. Evol. Microbiol.">
        <title>Complete genome of a new Firmicutes species belonging to the dominant human colonic microbiota ('Ruminococcus bicirculans') reveals two chromosomes and a selective capacity to utilize plant glucans.</title>
        <authorList>
            <consortium name="NISC Comparative Sequencing Program"/>
            <person name="Wegmann U."/>
            <person name="Louis P."/>
            <person name="Goesmann A."/>
            <person name="Henrissat B."/>
            <person name="Duncan S.H."/>
            <person name="Flint H.J."/>
        </authorList>
    </citation>
    <scope>NUCLEOTIDE SEQUENCE</scope>
    <source>
        <strain evidence="2">NBRC 107715</strain>
    </source>
</reference>
<name>A0A512IX31_9HYPH</name>
<organism evidence="1 3">
    <name type="scientific">Methylobacterium oxalidis</name>
    <dbReference type="NCBI Taxonomy" id="944322"/>
    <lineage>
        <taxon>Bacteria</taxon>
        <taxon>Pseudomonadati</taxon>
        <taxon>Pseudomonadota</taxon>
        <taxon>Alphaproteobacteria</taxon>
        <taxon>Hyphomicrobiales</taxon>
        <taxon>Methylobacteriaceae</taxon>
        <taxon>Methylobacterium</taxon>
    </lineage>
</organism>
<reference evidence="4" key="2">
    <citation type="journal article" date="2019" name="Int. J. Syst. Evol. Microbiol.">
        <title>The Global Catalogue of Microorganisms (GCM) 10K type strain sequencing project: providing services to taxonomists for standard genome sequencing and annotation.</title>
        <authorList>
            <consortium name="The Broad Institute Genomics Platform"/>
            <consortium name="The Broad Institute Genome Sequencing Center for Infectious Disease"/>
            <person name="Wu L."/>
            <person name="Ma J."/>
        </authorList>
    </citation>
    <scope>NUCLEOTIDE SEQUENCE [LARGE SCALE GENOMIC DNA]</scope>
    <source>
        <strain evidence="4">NBRC 107715</strain>
    </source>
</reference>
<dbReference type="EMBL" id="BJZU01000003">
    <property type="protein sequence ID" value="GEP02271.1"/>
    <property type="molecule type" value="Genomic_DNA"/>
</dbReference>
<comment type="caution">
    <text evidence="1">The sequence shown here is derived from an EMBL/GenBank/DDBJ whole genome shotgun (WGS) entry which is preliminary data.</text>
</comment>
<dbReference type="RefSeq" id="WP_147023946.1">
    <property type="nucleotide sequence ID" value="NZ_BJZU01000003.1"/>
</dbReference>
<dbReference type="Proteomes" id="UP001156856">
    <property type="component" value="Unassembled WGS sequence"/>
</dbReference>